<keyword evidence="10" id="KW-1185">Reference proteome</keyword>
<dbReference type="Pfam" id="PF03169">
    <property type="entry name" value="OPT"/>
    <property type="match status" value="1"/>
</dbReference>
<dbReference type="RefSeq" id="XP_003671961.1">
    <property type="nucleotide sequence ID" value="XM_003671913.1"/>
</dbReference>
<keyword evidence="6 8" id="KW-0472">Membrane</keyword>
<evidence type="ECO:0000256" key="7">
    <source>
        <dbReference type="SAM" id="MobiDB-lite"/>
    </source>
</evidence>
<dbReference type="PANTHER" id="PTHR31645">
    <property type="entry name" value="OLIGOPEPTIDE TRANSPORTER YGL114W-RELATED"/>
    <property type="match status" value="1"/>
</dbReference>
<evidence type="ECO:0000256" key="2">
    <source>
        <dbReference type="ARBA" id="ARBA00008807"/>
    </source>
</evidence>
<evidence type="ECO:0000313" key="10">
    <source>
        <dbReference type="Proteomes" id="UP000000689"/>
    </source>
</evidence>
<dbReference type="InterPro" id="IPR045035">
    <property type="entry name" value="YSL-like"/>
</dbReference>
<feature type="compositionally biased region" description="Polar residues" evidence="7">
    <location>
        <begin position="18"/>
        <end position="27"/>
    </location>
</feature>
<dbReference type="NCBIfam" id="TIGR00728">
    <property type="entry name" value="OPT_sfam"/>
    <property type="match status" value="1"/>
</dbReference>
<feature type="transmembrane region" description="Helical" evidence="8">
    <location>
        <begin position="367"/>
        <end position="389"/>
    </location>
</feature>
<name>G0WG07_NAUDC</name>
<feature type="transmembrane region" description="Helical" evidence="8">
    <location>
        <begin position="486"/>
        <end position="504"/>
    </location>
</feature>
<feature type="transmembrane region" description="Helical" evidence="8">
    <location>
        <begin position="576"/>
        <end position="595"/>
    </location>
</feature>
<feature type="transmembrane region" description="Helical" evidence="8">
    <location>
        <begin position="460"/>
        <end position="480"/>
    </location>
</feature>
<feature type="transmembrane region" description="Helical" evidence="8">
    <location>
        <begin position="279"/>
        <end position="302"/>
    </location>
</feature>
<evidence type="ECO:0000313" key="9">
    <source>
        <dbReference type="EMBL" id="CCD26718.1"/>
    </source>
</evidence>
<dbReference type="eggNOG" id="ENOG502QQ2H">
    <property type="taxonomic scope" value="Eukaryota"/>
</dbReference>
<evidence type="ECO:0000256" key="1">
    <source>
        <dbReference type="ARBA" id="ARBA00004141"/>
    </source>
</evidence>
<feature type="compositionally biased region" description="Low complexity" evidence="7">
    <location>
        <begin position="1"/>
        <end position="13"/>
    </location>
</feature>
<evidence type="ECO:0000256" key="6">
    <source>
        <dbReference type="ARBA" id="ARBA00023136"/>
    </source>
</evidence>
<gene>
    <name evidence="9" type="primary">NDAI0I01490</name>
    <name evidence="9" type="ordered locus">NDAI_0I01490</name>
</gene>
<feature type="transmembrane region" description="Helical" evidence="8">
    <location>
        <begin position="658"/>
        <end position="676"/>
    </location>
</feature>
<feature type="transmembrane region" description="Helical" evidence="8">
    <location>
        <begin position="148"/>
        <end position="168"/>
    </location>
</feature>
<dbReference type="InterPro" id="IPR004813">
    <property type="entry name" value="OPT"/>
</dbReference>
<comment type="subcellular location">
    <subcellularLocation>
        <location evidence="1">Membrane</location>
        <topology evidence="1">Multi-pass membrane protein</topology>
    </subcellularLocation>
</comment>
<protein>
    <submittedName>
        <fullName evidence="9">Uncharacterized protein</fullName>
    </submittedName>
</protein>
<evidence type="ECO:0000256" key="8">
    <source>
        <dbReference type="SAM" id="Phobius"/>
    </source>
</evidence>
<feature type="transmembrane region" description="Helical" evidence="8">
    <location>
        <begin position="67"/>
        <end position="87"/>
    </location>
</feature>
<dbReference type="KEGG" id="ndi:NDAI_0I01490"/>
<dbReference type="EMBL" id="HE580275">
    <property type="protein sequence ID" value="CCD26718.1"/>
    <property type="molecule type" value="Genomic_DNA"/>
</dbReference>
<evidence type="ECO:0000256" key="4">
    <source>
        <dbReference type="ARBA" id="ARBA00022692"/>
    </source>
</evidence>
<evidence type="ECO:0000256" key="3">
    <source>
        <dbReference type="ARBA" id="ARBA00022448"/>
    </source>
</evidence>
<dbReference type="AlphaFoldDB" id="G0WG07"/>
<feature type="transmembrane region" description="Helical" evidence="8">
    <location>
        <begin position="314"/>
        <end position="341"/>
    </location>
</feature>
<keyword evidence="5 8" id="KW-1133">Transmembrane helix</keyword>
<dbReference type="PANTHER" id="PTHR31645:SF0">
    <property type="entry name" value="OLIGOPEPTIDE TRANSPORTER YGL114W-RELATED"/>
    <property type="match status" value="1"/>
</dbReference>
<feature type="transmembrane region" description="Helical" evidence="8">
    <location>
        <begin position="710"/>
        <end position="731"/>
    </location>
</feature>
<feature type="region of interest" description="Disordered" evidence="7">
    <location>
        <begin position="1"/>
        <end position="27"/>
    </location>
</feature>
<keyword evidence="3" id="KW-0813">Transport</keyword>
<dbReference type="Proteomes" id="UP000000689">
    <property type="component" value="Chromosome 9"/>
</dbReference>
<keyword evidence="4 8" id="KW-0812">Transmembrane</keyword>
<feature type="transmembrane region" description="Helical" evidence="8">
    <location>
        <begin position="39"/>
        <end position="61"/>
    </location>
</feature>
<reference evidence="9 10" key="1">
    <citation type="journal article" date="2011" name="Proc. Natl. Acad. Sci. U.S.A.">
        <title>Evolutionary erosion of yeast sex chromosomes by mating-type switching accidents.</title>
        <authorList>
            <person name="Gordon J.L."/>
            <person name="Armisen D."/>
            <person name="Proux-Wera E."/>
            <person name="Oheigeartaigh S.S."/>
            <person name="Byrne K.P."/>
            <person name="Wolfe K.H."/>
        </authorList>
    </citation>
    <scope>NUCLEOTIDE SEQUENCE [LARGE SCALE GENOMIC DNA]</scope>
    <source>
        <strain evidence="10">ATCC 10597 / BCRC 20456 / CBS 421 / NBRC 0211 / NRRL Y-12639</strain>
    </source>
</reference>
<organism evidence="9 10">
    <name type="scientific">Naumovozyma dairenensis (strain ATCC 10597 / BCRC 20456 / CBS 421 / NBRC 0211 / NRRL Y-12639)</name>
    <name type="common">Saccharomyces dairenensis</name>
    <dbReference type="NCBI Taxonomy" id="1071378"/>
    <lineage>
        <taxon>Eukaryota</taxon>
        <taxon>Fungi</taxon>
        <taxon>Dikarya</taxon>
        <taxon>Ascomycota</taxon>
        <taxon>Saccharomycotina</taxon>
        <taxon>Saccharomycetes</taxon>
        <taxon>Saccharomycetales</taxon>
        <taxon>Saccharomycetaceae</taxon>
        <taxon>Naumovozyma</taxon>
    </lineage>
</organism>
<dbReference type="HOGENOM" id="CLU_010539_2_0_1"/>
<dbReference type="GO" id="GO:0000329">
    <property type="term" value="C:fungal-type vacuole membrane"/>
    <property type="evidence" value="ECO:0007669"/>
    <property type="project" value="TreeGrafter"/>
</dbReference>
<proteinExistence type="inferred from homology"/>
<evidence type="ECO:0000256" key="5">
    <source>
        <dbReference type="ARBA" id="ARBA00022989"/>
    </source>
</evidence>
<dbReference type="OMA" id="TPTAYVW"/>
<accession>G0WG07</accession>
<sequence>MSSASTNPYPSSSETRQHSLADQNDSSVHWHDKPAIRQITLRATFIGLIIGTLVLISNFQFGLQTGWVSMMSLPSALLACAFFKQVWPRIFLNDSPITDVETVYVQSMAVAVGTGPLAYGFVGVIPAMEKFMTFKESGNTREQGTPFTFNQLFIWSMALAFFGIFFAIPLRKQVIIKEKLPFPSGTATAILIAVLNGSQVLQEVSKAELMEIRNRRLNQCPEVLRPDEDEPVETHELLTQSTLAEGYDSTVNDSDANDEEESSYKQNIAILLKTFFPSAIYTILSYFIPILHAIPIFGNYLSKAYLWNFQPSPAYIGQGIIMGLPTVSYMMFGCILGWAILAPIARHAGWVPPDADVQDWDNGVQGWIVWCSLSVMVADSVVGFLVITIKSTIKFLLRDDKTIFLNKVWDDSFESMLLEEESAIKNCHSALCRREDLIRLASSEDDNEVDSKFLVKYTTVVSGIIVSSIMCLVFLIYLFGIDIIPVYAMVSALVISVFLSILAVRALGETDLNPVSGIGKLSQLIFALIIPRDHLGSVLINLVAGGVAEAGSQQAGDLMQDLKTGHLLGASPRAQFVAQLIGASWSVILSSFMYICYNKIYDLPNEQIRIPTAVVWIDCARLVTGHGLPTRSMECALLLGSIFAVLSLLKNCYRDNEIAAKWLIWVPSGVAVGVGIYNAPSFTIARFLGGTISHIWLGRHKGEMNAKTKMIVFSSGLVLGEGVCSIFNMIFTSMNVPHL</sequence>
<feature type="transmembrane region" description="Helical" evidence="8">
    <location>
        <begin position="631"/>
        <end position="649"/>
    </location>
</feature>
<feature type="transmembrane region" description="Helical" evidence="8">
    <location>
        <begin position="108"/>
        <end position="128"/>
    </location>
</feature>
<dbReference type="GO" id="GO:0035673">
    <property type="term" value="F:oligopeptide transmembrane transporter activity"/>
    <property type="evidence" value="ECO:0007669"/>
    <property type="project" value="InterPro"/>
</dbReference>
<dbReference type="GeneID" id="11493651"/>
<comment type="similarity">
    <text evidence="2">Belongs to the oligopeptide OPT transporter family.</text>
</comment>
<dbReference type="OrthoDB" id="627262at2759"/>